<feature type="region of interest" description="Disordered" evidence="1">
    <location>
        <begin position="146"/>
        <end position="167"/>
    </location>
</feature>
<dbReference type="EMBL" id="AKCU01000494">
    <property type="protein sequence ID" value="EKV05718.1"/>
    <property type="molecule type" value="Genomic_DNA"/>
</dbReference>
<dbReference type="Pfam" id="PF13921">
    <property type="entry name" value="Myb_DNA-bind_6"/>
    <property type="match status" value="1"/>
</dbReference>
<dbReference type="SUPFAM" id="SSF46689">
    <property type="entry name" value="Homeodomain-like"/>
    <property type="match status" value="1"/>
</dbReference>
<reference evidence="4" key="1">
    <citation type="journal article" date="2012" name="BMC Genomics">
        <title>Genome sequence of the necrotrophic fungus Penicillium digitatum, the main postharvest pathogen of citrus.</title>
        <authorList>
            <person name="Marcet-Houben M."/>
            <person name="Ballester A.-R."/>
            <person name="de la Fuente B."/>
            <person name="Harries E."/>
            <person name="Marcos J.F."/>
            <person name="Gonzalez-Candelas L."/>
            <person name="Gabaldon T."/>
        </authorList>
    </citation>
    <scope>NUCLEOTIDE SEQUENCE [LARGE SCALE GENOMIC DNA]</scope>
    <source>
        <strain evidence="4">Pd1 / CECT 20795</strain>
    </source>
</reference>
<feature type="region of interest" description="Disordered" evidence="1">
    <location>
        <begin position="182"/>
        <end position="216"/>
    </location>
</feature>
<gene>
    <name evidence="3" type="ORF">PDIP_81580</name>
</gene>
<sequence>MVTLNHQRFWQPLPRASVRRSSTGSETQTTDVVRQSDAPEERNEVDYTLGNNVPQEERSTLSLGKTYFKHPPPMPLGINTVSPILEPGEPPRANSPELYLNDAASAAGNYPDYPEEVALYPSSRDTASVTGLEGPGTTRVFDVFEDDGTRQSDGGGGGGGNYRDCNPNERKRALEYSIISSPKRRRHRTSTVTNANKPRGRRAHKSGAGNLPSEITEGDSAGNLAGLRNSIGYLKRAYSVVTAEAKFSDDLAGAEILKENLAVLQLATKTLQHAYGIIATSTTAMENSVREATTVKPRPGFTRRKWTPEDGRRLLRLKDSQKLSWSSIRDSFAERTMNALRSQYSRETSKHLEAFSSKGSQSVSAGRQPKYTSKIRRSPRLGQPHQVKNMRSEVEHHRRYPSRARNHCGDNALKLDSIDPRLRDLGNAQVRPTVFFSGGKTGIGSLGGNISSANAKDGQCYNIIRAEGCVSSEEFSM</sequence>
<accession>K9FSH4</accession>
<dbReference type="VEuPathDB" id="FungiDB:PDIP_81580"/>
<dbReference type="Proteomes" id="UP000009886">
    <property type="component" value="Unassembled WGS sequence"/>
</dbReference>
<protein>
    <recommendedName>
        <fullName evidence="2">Myb-like domain-containing protein</fullName>
    </recommendedName>
</protein>
<dbReference type="InterPro" id="IPR009057">
    <property type="entry name" value="Homeodomain-like_sf"/>
</dbReference>
<dbReference type="InterPro" id="IPR001005">
    <property type="entry name" value="SANT/Myb"/>
</dbReference>
<feature type="region of interest" description="Disordered" evidence="1">
    <location>
        <begin position="351"/>
        <end position="412"/>
    </location>
</feature>
<dbReference type="OrthoDB" id="4355514at2759"/>
<dbReference type="PROSITE" id="PS50090">
    <property type="entry name" value="MYB_LIKE"/>
    <property type="match status" value="1"/>
</dbReference>
<feature type="compositionally biased region" description="Basic residues" evidence="1">
    <location>
        <begin position="397"/>
        <end position="406"/>
    </location>
</feature>
<dbReference type="KEGG" id="pdp:PDIP_81580"/>
<name>K9FSH4_PEND1</name>
<evidence type="ECO:0000313" key="3">
    <source>
        <dbReference type="EMBL" id="EKV05718.1"/>
    </source>
</evidence>
<evidence type="ECO:0000259" key="2">
    <source>
        <dbReference type="PROSITE" id="PS50090"/>
    </source>
</evidence>
<proteinExistence type="predicted"/>
<dbReference type="HOGENOM" id="CLU_058085_0_0_1"/>
<dbReference type="CDD" id="cd00167">
    <property type="entry name" value="SANT"/>
    <property type="match status" value="1"/>
</dbReference>
<dbReference type="AlphaFoldDB" id="K9FSH4"/>
<feature type="compositionally biased region" description="Polar residues" evidence="1">
    <location>
        <begin position="19"/>
        <end position="33"/>
    </location>
</feature>
<feature type="region of interest" description="Disordered" evidence="1">
    <location>
        <begin position="15"/>
        <end position="42"/>
    </location>
</feature>
<feature type="domain" description="Myb-like" evidence="2">
    <location>
        <begin position="298"/>
        <end position="348"/>
    </location>
</feature>
<evidence type="ECO:0000313" key="4">
    <source>
        <dbReference type="Proteomes" id="UP000009886"/>
    </source>
</evidence>
<comment type="caution">
    <text evidence="3">The sequence shown here is derived from an EMBL/GenBank/DDBJ whole genome shotgun (WGS) entry which is preliminary data.</text>
</comment>
<organism evidence="3 4">
    <name type="scientific">Penicillium digitatum (strain Pd1 / CECT 20795)</name>
    <name type="common">Green mold</name>
    <dbReference type="NCBI Taxonomy" id="1170230"/>
    <lineage>
        <taxon>Eukaryota</taxon>
        <taxon>Fungi</taxon>
        <taxon>Dikarya</taxon>
        <taxon>Ascomycota</taxon>
        <taxon>Pezizomycotina</taxon>
        <taxon>Eurotiomycetes</taxon>
        <taxon>Eurotiomycetidae</taxon>
        <taxon>Eurotiales</taxon>
        <taxon>Aspergillaceae</taxon>
        <taxon>Penicillium</taxon>
    </lineage>
</organism>
<evidence type="ECO:0000256" key="1">
    <source>
        <dbReference type="SAM" id="MobiDB-lite"/>
    </source>
</evidence>